<dbReference type="GO" id="GO:0004252">
    <property type="term" value="F:serine-type endopeptidase activity"/>
    <property type="evidence" value="ECO:0007669"/>
    <property type="project" value="UniProtKB-UniRule"/>
</dbReference>
<dbReference type="InterPro" id="IPR000601">
    <property type="entry name" value="PKD_dom"/>
</dbReference>
<evidence type="ECO:0000313" key="8">
    <source>
        <dbReference type="EMBL" id="MDR6238193.1"/>
    </source>
</evidence>
<keyword evidence="2 5" id="KW-0645">Protease</keyword>
<dbReference type="SUPFAM" id="SSF49299">
    <property type="entry name" value="PKD domain"/>
    <property type="match status" value="3"/>
</dbReference>
<evidence type="ECO:0000256" key="6">
    <source>
        <dbReference type="RuleBase" id="RU003355"/>
    </source>
</evidence>
<dbReference type="InterPro" id="IPR022398">
    <property type="entry name" value="Peptidase_S8_His-AS"/>
</dbReference>
<dbReference type="InterPro" id="IPR036852">
    <property type="entry name" value="Peptidase_S8/S53_dom_sf"/>
</dbReference>
<dbReference type="GO" id="GO:0006508">
    <property type="term" value="P:proteolysis"/>
    <property type="evidence" value="ECO:0007669"/>
    <property type="project" value="UniProtKB-KW"/>
</dbReference>
<evidence type="ECO:0000259" key="7">
    <source>
        <dbReference type="PROSITE" id="PS50093"/>
    </source>
</evidence>
<evidence type="ECO:0000256" key="5">
    <source>
        <dbReference type="PROSITE-ProRule" id="PRU01240"/>
    </source>
</evidence>
<dbReference type="CDD" id="cd00146">
    <property type="entry name" value="PKD"/>
    <property type="match status" value="1"/>
</dbReference>
<name>A0AAE3XLG8_9BACT</name>
<feature type="active site" description="Charge relay system" evidence="5">
    <location>
        <position position="184"/>
    </location>
</feature>
<organism evidence="8 9">
    <name type="scientific">Aureibacter tunicatorum</name>
    <dbReference type="NCBI Taxonomy" id="866807"/>
    <lineage>
        <taxon>Bacteria</taxon>
        <taxon>Pseudomonadati</taxon>
        <taxon>Bacteroidota</taxon>
        <taxon>Cytophagia</taxon>
        <taxon>Cytophagales</taxon>
        <taxon>Persicobacteraceae</taxon>
        <taxon>Aureibacter</taxon>
    </lineage>
</organism>
<dbReference type="InterPro" id="IPR023827">
    <property type="entry name" value="Peptidase_S8_Asp-AS"/>
</dbReference>
<evidence type="ECO:0000256" key="4">
    <source>
        <dbReference type="ARBA" id="ARBA00022825"/>
    </source>
</evidence>
<reference evidence="8" key="1">
    <citation type="submission" date="2023-07" db="EMBL/GenBank/DDBJ databases">
        <title>Genomic Encyclopedia of Type Strains, Phase IV (KMG-IV): sequencing the most valuable type-strain genomes for metagenomic binning, comparative biology and taxonomic classification.</title>
        <authorList>
            <person name="Goeker M."/>
        </authorList>
    </citation>
    <scope>NUCLEOTIDE SEQUENCE</scope>
    <source>
        <strain evidence="8">DSM 26174</strain>
    </source>
</reference>
<dbReference type="Gene3D" id="2.60.40.10">
    <property type="entry name" value="Immunoglobulins"/>
    <property type="match status" value="3"/>
</dbReference>
<proteinExistence type="inferred from homology"/>
<accession>A0AAE3XLG8</accession>
<protein>
    <submittedName>
        <fullName evidence="8">Subtilisin family serine protease</fullName>
    </submittedName>
</protein>
<keyword evidence="4 5" id="KW-0720">Serine protease</keyword>
<dbReference type="Pfam" id="PF00082">
    <property type="entry name" value="Peptidase_S8"/>
    <property type="match status" value="1"/>
</dbReference>
<evidence type="ECO:0000313" key="9">
    <source>
        <dbReference type="Proteomes" id="UP001185092"/>
    </source>
</evidence>
<comment type="caution">
    <text evidence="8">The sequence shown here is derived from an EMBL/GenBank/DDBJ whole genome shotgun (WGS) entry which is preliminary data.</text>
</comment>
<dbReference type="SMART" id="SM00089">
    <property type="entry name" value="PKD"/>
    <property type="match status" value="3"/>
</dbReference>
<dbReference type="Proteomes" id="UP001185092">
    <property type="component" value="Unassembled WGS sequence"/>
</dbReference>
<dbReference type="AlphaFoldDB" id="A0AAE3XLG8"/>
<dbReference type="InterPro" id="IPR013783">
    <property type="entry name" value="Ig-like_fold"/>
</dbReference>
<dbReference type="Pfam" id="PF18911">
    <property type="entry name" value="PKD_4"/>
    <property type="match status" value="2"/>
</dbReference>
<dbReference type="NCBIfam" id="TIGR04183">
    <property type="entry name" value="Por_Secre_tail"/>
    <property type="match status" value="1"/>
</dbReference>
<dbReference type="PANTHER" id="PTHR43806">
    <property type="entry name" value="PEPTIDASE S8"/>
    <property type="match status" value="1"/>
</dbReference>
<dbReference type="PANTHER" id="PTHR43806:SF11">
    <property type="entry name" value="CEREVISIN-RELATED"/>
    <property type="match status" value="1"/>
</dbReference>
<evidence type="ECO:0000256" key="2">
    <source>
        <dbReference type="ARBA" id="ARBA00022670"/>
    </source>
</evidence>
<dbReference type="InterPro" id="IPR026444">
    <property type="entry name" value="Secre_tail"/>
</dbReference>
<keyword evidence="3 5" id="KW-0378">Hydrolase</keyword>
<dbReference type="PROSITE" id="PS50093">
    <property type="entry name" value="PKD"/>
    <property type="match status" value="2"/>
</dbReference>
<gene>
    <name evidence="8" type="ORF">HNQ88_001169</name>
</gene>
<dbReference type="EMBL" id="JAVDQD010000001">
    <property type="protein sequence ID" value="MDR6238193.1"/>
    <property type="molecule type" value="Genomic_DNA"/>
</dbReference>
<dbReference type="InterPro" id="IPR023828">
    <property type="entry name" value="Peptidase_S8_Ser-AS"/>
</dbReference>
<evidence type="ECO:0000256" key="1">
    <source>
        <dbReference type="ARBA" id="ARBA00011073"/>
    </source>
</evidence>
<dbReference type="Pfam" id="PF18962">
    <property type="entry name" value="Por_Secre_tail"/>
    <property type="match status" value="1"/>
</dbReference>
<feature type="domain" description="PKD" evidence="7">
    <location>
        <begin position="792"/>
        <end position="832"/>
    </location>
</feature>
<dbReference type="SUPFAM" id="SSF52743">
    <property type="entry name" value="Subtilisin-like"/>
    <property type="match status" value="1"/>
</dbReference>
<dbReference type="InterPro" id="IPR035986">
    <property type="entry name" value="PKD_dom_sf"/>
</dbReference>
<dbReference type="InterPro" id="IPR050131">
    <property type="entry name" value="Peptidase_S8_subtilisin-like"/>
</dbReference>
<dbReference type="RefSeq" id="WP_309937661.1">
    <property type="nucleotide sequence ID" value="NZ_AP025305.1"/>
</dbReference>
<dbReference type="Gene3D" id="3.40.50.200">
    <property type="entry name" value="Peptidase S8/S53 domain"/>
    <property type="match status" value="1"/>
</dbReference>
<sequence length="1266" mass="140926">MRKNKLMFYPAVVLLIQTIFISLLSAQSSNEELKVEKLGERVQKEFAPNKAYVILEEGQRVEEYLNLNKSSELTQTQSRLWEAFHDRSKVANFHRPFKNSKYKSARKIIEIHLEKKTVFEEAVSEFTSSSLVKYVEKIPVYFSDASEQNDPHSDKQYALNLTGFWDVVDNLDVPDRKIRIAIIDDGVYTLHEDLRDNIYINKDEIPGNGIDDDSNGYIDDVSGYDVSGNLYEQGDPDPKPPYGKADGLTFGHGTHCAGVAAAVNGNNRGISSISNNFAQIIPVKVTSDNASNTKTIEYAYEGLLYAMTSGAEVISMSYGSYYYSHAVQELINEGAAEGKIFVAAAGNDNITRPSFPAGYQHVIAVANTTSKDIKASSSNYGTWVDISAPGTGIYSTVPLKSSEPGGYKYSSGTSMSCPLVAGLAAVAKAYDPSLSSEALLNLIRETSDDIGAFNEEYIGLLGGGRINMEKLIERLKSDYPIADFGLSTDEFRKGVKVFFYDQSFGKDLTYSWDFGDGTSSEEQNPSHIFKEKGLFPVRLKVNNEAGADTKFFFIDVKEGLPSSTVYSLPFLLEDGGDFEKHVDGFYAVNLDTEDTVWQRGVPTGTLSEVSSGSMAWKTVLDKPYPQNTYRAALYTPFFDFSDVIKAYQLQFNKSMQSTFCNAPAAFQVHYSVDSGATWQLLGKYDDPLGYNWYNKNPYEGCRIDENIVGNQQGWIGNFENEETGYNVSFLAGNSKVRFRFMLIVSGFYGTDYSDDGVMIDDFQILANEPKSAFTVDERIKYINERVVFQYLSGGASEFNWNFGDGSFSTDENPEYYYSQSGTFDISLEVDQNDTLEKEDYITVLPHETIPYALSNIDDDLKASHFIIDDVQEKGVGVAEIDGNELLVSVQEGGKYKKNVKSYIYLPSFVFEYEGEYAMKFDLKYDLEAGYDGIYLEYSTDAGHVWNVLGADKTGTVEWYDRTSEVNSILGDSQGLITGTSEGKYIEKSLDLSSFGGREQVAFRMIFITDNENEGNGFEMKNFQITGPDLSVLSANFSISDTVVCVNQLVTIISESTGRIKEHVWDIGGEEYNGYGPHNVEFDRSGSYDVSLLVRDSEGLEVEASSRTIVVKQNPEVKINQQNGKLIATDGDTYQWYLNGERIIGASYQSLKPKQSGEYTVRVKTNGCSVLSESKSLLLGGDVEVKRNGWKIVPNPVTSNVLSVDFEEASFDGVLRLYTSQGHVVNEKAIDGKKQVSLNVEKLTSGVYYVLVKTSKYTDHKKVIIAK</sequence>
<dbReference type="Gene3D" id="2.60.120.260">
    <property type="entry name" value="Galactose-binding domain-like"/>
    <property type="match status" value="1"/>
</dbReference>
<dbReference type="InterPro" id="IPR015500">
    <property type="entry name" value="Peptidase_S8_subtilisin-rel"/>
</dbReference>
<feature type="active site" description="Charge relay system" evidence="5">
    <location>
        <position position="252"/>
    </location>
</feature>
<dbReference type="InterPro" id="IPR022409">
    <property type="entry name" value="PKD/Chitinase_dom"/>
</dbReference>
<dbReference type="PROSITE" id="PS00138">
    <property type="entry name" value="SUBTILASE_SER"/>
    <property type="match status" value="1"/>
</dbReference>
<dbReference type="InterPro" id="IPR000209">
    <property type="entry name" value="Peptidase_S8/S53_dom"/>
</dbReference>
<dbReference type="PROSITE" id="PS51892">
    <property type="entry name" value="SUBTILASE"/>
    <property type="match status" value="1"/>
</dbReference>
<comment type="similarity">
    <text evidence="1 5 6">Belongs to the peptidase S8 family.</text>
</comment>
<dbReference type="PROSITE" id="PS00137">
    <property type="entry name" value="SUBTILASE_HIS"/>
    <property type="match status" value="1"/>
</dbReference>
<dbReference type="PRINTS" id="PR00723">
    <property type="entry name" value="SUBTILISIN"/>
</dbReference>
<keyword evidence="9" id="KW-1185">Reference proteome</keyword>
<dbReference type="PROSITE" id="PS00136">
    <property type="entry name" value="SUBTILASE_ASP"/>
    <property type="match status" value="1"/>
</dbReference>
<feature type="domain" description="PKD" evidence="7">
    <location>
        <begin position="480"/>
        <end position="546"/>
    </location>
</feature>
<evidence type="ECO:0000256" key="3">
    <source>
        <dbReference type="ARBA" id="ARBA00022801"/>
    </source>
</evidence>
<feature type="active site" description="Charge relay system" evidence="5">
    <location>
        <position position="414"/>
    </location>
</feature>